<reference evidence="3" key="2">
    <citation type="submission" date="2016-06" db="EMBL/GenBank/DDBJ databases">
        <authorList>
            <person name="Toshchakov V.S."/>
        </authorList>
    </citation>
    <scope>NUCLEOTIDE SEQUENCE [LARGE SCALE GENOMIC DNA]</scope>
    <source>
        <strain>PM4 (JCM 30641</strain>
        <strain evidence="3">\VKM B-2940)</strain>
    </source>
</reference>
<dbReference type="AlphaFoldDB" id="A0A1N5VHE7"/>
<organism evidence="1 4">
    <name type="scientific">Cuniculiplasma divulgatum</name>
    <dbReference type="NCBI Taxonomy" id="1673428"/>
    <lineage>
        <taxon>Archaea</taxon>
        <taxon>Methanobacteriati</taxon>
        <taxon>Thermoplasmatota</taxon>
        <taxon>Thermoplasmata</taxon>
        <taxon>Thermoplasmatales</taxon>
        <taxon>Cuniculiplasmataceae</taxon>
        <taxon>Cuniculiplasma</taxon>
    </lineage>
</organism>
<evidence type="ECO:0000313" key="2">
    <source>
        <dbReference type="EMBL" id="SJK85171.1"/>
    </source>
</evidence>
<dbReference type="InterPro" id="IPR036520">
    <property type="entry name" value="UPF0759_sf"/>
</dbReference>
<evidence type="ECO:0000313" key="4">
    <source>
        <dbReference type="Proteomes" id="UP000195607"/>
    </source>
</evidence>
<dbReference type="PANTHER" id="PTHR30348:SF4">
    <property type="entry name" value="DUF72 DOMAIN-CONTAINING PROTEIN"/>
    <property type="match status" value="1"/>
</dbReference>
<proteinExistence type="predicted"/>
<dbReference type="EMBL" id="LT719092">
    <property type="protein sequence ID" value="SJK85171.1"/>
    <property type="molecule type" value="Genomic_DNA"/>
</dbReference>
<accession>A0A1N5VHE7</accession>
<name>A0A1N5VHE7_9ARCH</name>
<dbReference type="Proteomes" id="UP000187822">
    <property type="component" value="Chromosome I"/>
</dbReference>
<sequence>MYTDDLHMGCSGWSYSRWIGKFYPEGSHLNKLLSMYSNTFDSVEVDSTYYSTPSVKTVSSWYESTTTNFKFCPKLDRTITHVNLLRDVEDKLQLFISKMRLLHNKLGPILIQLPPYLNFDPRLLENFIKILPKDLEFAVEFRNNSWLNDKTKSLLESYNIITVWSDSPFTKKVLWHTGNSIYLRLLGDRSIDETEFGTVQRERDDDITRWAEIIRNDEGRVAYIFANNHYEGFSPHTVDLLKEKLGLDRSTWPINHPDDKDDRQTTLF</sequence>
<dbReference type="Gene3D" id="3.20.20.410">
    <property type="entry name" value="Protein of unknown function UPF0759"/>
    <property type="match status" value="1"/>
</dbReference>
<protein>
    <submittedName>
        <fullName evidence="1">TIM beta/alpha-barrel protein</fullName>
    </submittedName>
</protein>
<dbReference type="Pfam" id="PF01904">
    <property type="entry name" value="DUF72"/>
    <property type="match status" value="1"/>
</dbReference>
<reference evidence="1 4" key="1">
    <citation type="submission" date="2016-04" db="EMBL/GenBank/DDBJ databases">
        <authorList>
            <person name="Evans L.H."/>
            <person name="Alamgir A."/>
            <person name="Owens N."/>
            <person name="Weber N.D."/>
            <person name="Virtaneva K."/>
            <person name="Barbian K."/>
            <person name="Babar A."/>
            <person name="Rosenke K."/>
        </authorList>
    </citation>
    <scope>NUCLEOTIDE SEQUENCE [LARGE SCALE GENOMIC DNA]</scope>
    <source>
        <strain evidence="1">S5</strain>
        <strain evidence="4">S5(T) (JCM 30642 \VKM B-2941)</strain>
    </source>
</reference>
<dbReference type="RefSeq" id="WP_021788909.1">
    <property type="nucleotide sequence ID" value="NZ_LT671858.1"/>
</dbReference>
<dbReference type="Proteomes" id="UP000195607">
    <property type="component" value="Chromosome I"/>
</dbReference>
<dbReference type="InterPro" id="IPR002763">
    <property type="entry name" value="DUF72"/>
</dbReference>
<dbReference type="OrthoDB" id="35747at2157"/>
<dbReference type="PANTHER" id="PTHR30348">
    <property type="entry name" value="UNCHARACTERIZED PROTEIN YECE"/>
    <property type="match status" value="1"/>
</dbReference>
<keyword evidence="3" id="KW-1185">Reference proteome</keyword>
<dbReference type="KEGG" id="cdiv:CPM_1372"/>
<dbReference type="GeneID" id="41588618"/>
<evidence type="ECO:0000313" key="3">
    <source>
        <dbReference type="Proteomes" id="UP000187822"/>
    </source>
</evidence>
<dbReference type="EMBL" id="LT671858">
    <property type="protein sequence ID" value="SIM72116.1"/>
    <property type="molecule type" value="Genomic_DNA"/>
</dbReference>
<reference evidence="2" key="3">
    <citation type="submission" date="2016-06" db="EMBL/GenBank/DDBJ databases">
        <authorList>
            <person name="Olsen C.W."/>
            <person name="Carey S."/>
            <person name="Hinshaw L."/>
            <person name="Karasin A.I."/>
        </authorList>
    </citation>
    <scope>NUCLEOTIDE SEQUENCE [LARGE SCALE GENOMIC DNA]</scope>
    <source>
        <strain evidence="2">PM4</strain>
    </source>
</reference>
<dbReference type="SUPFAM" id="SSF117396">
    <property type="entry name" value="TM1631-like"/>
    <property type="match status" value="1"/>
</dbReference>
<dbReference type="STRING" id="1673428.CPM_1372"/>
<evidence type="ECO:0000313" key="1">
    <source>
        <dbReference type="EMBL" id="SIM72116.1"/>
    </source>
</evidence>
<gene>
    <name evidence="2" type="ORF">CPM_1372</name>
    <name evidence="1" type="ORF">CSP5_1373</name>
</gene>